<evidence type="ECO:0000313" key="10">
    <source>
        <dbReference type="Proteomes" id="UP001140949"/>
    </source>
</evidence>
<gene>
    <name evidence="5" type="ORF">M6B38_204235</name>
    <name evidence="6" type="ORF">M6B38_204240</name>
    <name evidence="3" type="ORF">M6B38_212430</name>
    <name evidence="4" type="ORF">M6B38_212435</name>
    <name evidence="2" type="ORF">M6B38_246690</name>
    <name evidence="8" type="ORF">M6B38_351065</name>
    <name evidence="9" type="ORF">M6B38_351070</name>
    <name evidence="7" type="ORF">M6B38_367380</name>
</gene>
<protein>
    <submittedName>
        <fullName evidence="5">Uncharacterized protein</fullName>
    </submittedName>
</protein>
<organism evidence="5 10">
    <name type="scientific">Iris pallida</name>
    <name type="common">Sweet iris</name>
    <dbReference type="NCBI Taxonomy" id="29817"/>
    <lineage>
        <taxon>Eukaryota</taxon>
        <taxon>Viridiplantae</taxon>
        <taxon>Streptophyta</taxon>
        <taxon>Embryophyta</taxon>
        <taxon>Tracheophyta</taxon>
        <taxon>Spermatophyta</taxon>
        <taxon>Magnoliopsida</taxon>
        <taxon>Liliopsida</taxon>
        <taxon>Asparagales</taxon>
        <taxon>Iridaceae</taxon>
        <taxon>Iridoideae</taxon>
        <taxon>Irideae</taxon>
        <taxon>Iris</taxon>
    </lineage>
</organism>
<evidence type="ECO:0000313" key="5">
    <source>
        <dbReference type="EMBL" id="KAJ6799921.1"/>
    </source>
</evidence>
<dbReference type="EMBL" id="JANAVB010017200">
    <property type="protein sequence ID" value="KAJ6830702.1"/>
    <property type="molecule type" value="Genomic_DNA"/>
</dbReference>
<comment type="caution">
    <text evidence="5">The sequence shown here is derived from an EMBL/GenBank/DDBJ whole genome shotgun (WGS) entry which is preliminary data.</text>
</comment>
<dbReference type="EMBL" id="JANAVB010020397">
    <property type="protein sequence ID" value="KAJ6827291.1"/>
    <property type="molecule type" value="Genomic_DNA"/>
</dbReference>
<dbReference type="AlphaFoldDB" id="A0AAX6E7I2"/>
<evidence type="ECO:0000313" key="3">
    <source>
        <dbReference type="EMBL" id="KAJ6798875.1"/>
    </source>
</evidence>
<evidence type="ECO:0000313" key="8">
    <source>
        <dbReference type="EMBL" id="KAJ6830702.1"/>
    </source>
</evidence>
<dbReference type="EMBL" id="JANAVB010039216">
    <property type="protein sequence ID" value="KAJ6799922.1"/>
    <property type="molecule type" value="Genomic_DNA"/>
</dbReference>
<keyword evidence="1" id="KW-0732">Signal</keyword>
<evidence type="ECO:0000313" key="6">
    <source>
        <dbReference type="EMBL" id="KAJ6799922.1"/>
    </source>
</evidence>
<proteinExistence type="predicted"/>
<dbReference type="Proteomes" id="UP001140949">
    <property type="component" value="Unassembled WGS sequence"/>
</dbReference>
<dbReference type="EMBL" id="JANAVB010040217">
    <property type="protein sequence ID" value="KAJ6798876.1"/>
    <property type="molecule type" value="Genomic_DNA"/>
</dbReference>
<dbReference type="EMBL" id="JANAVB010039216">
    <property type="protein sequence ID" value="KAJ6799921.1"/>
    <property type="molecule type" value="Genomic_DNA"/>
</dbReference>
<accession>A0AAX6E7I2</accession>
<reference evidence="5" key="1">
    <citation type="journal article" date="2023" name="GigaByte">
        <title>Genome assembly of the bearded iris, Iris pallida Lam.</title>
        <authorList>
            <person name="Bruccoleri R.E."/>
            <person name="Oakeley E.J."/>
            <person name="Faust A.M.E."/>
            <person name="Altorfer M."/>
            <person name="Dessus-Babus S."/>
            <person name="Burckhardt D."/>
            <person name="Oertli M."/>
            <person name="Naumann U."/>
            <person name="Petersen F."/>
            <person name="Wong J."/>
        </authorList>
    </citation>
    <scope>NUCLEOTIDE SEQUENCE</scope>
    <source>
        <strain evidence="5">GSM-AAB239-AS_SAM_17_03QT</strain>
    </source>
</reference>
<dbReference type="EMBL" id="JANAVB010040217">
    <property type="protein sequence ID" value="KAJ6798875.1"/>
    <property type="molecule type" value="Genomic_DNA"/>
</dbReference>
<evidence type="ECO:0000313" key="2">
    <source>
        <dbReference type="EMBL" id="KAJ6790927.1"/>
    </source>
</evidence>
<dbReference type="EMBL" id="JANAVB010044819">
    <property type="protein sequence ID" value="KAJ6790927.1"/>
    <property type="molecule type" value="Genomic_DNA"/>
</dbReference>
<feature type="chain" id="PRO_5044718640" evidence="1">
    <location>
        <begin position="24"/>
        <end position="67"/>
    </location>
</feature>
<reference evidence="5" key="2">
    <citation type="submission" date="2023-04" db="EMBL/GenBank/DDBJ databases">
        <authorList>
            <person name="Bruccoleri R.E."/>
            <person name="Oakeley E.J."/>
            <person name="Faust A.-M."/>
            <person name="Dessus-Babus S."/>
            <person name="Altorfer M."/>
            <person name="Burckhardt D."/>
            <person name="Oertli M."/>
            <person name="Naumann U."/>
            <person name="Petersen F."/>
            <person name="Wong J."/>
        </authorList>
    </citation>
    <scope>NUCLEOTIDE SEQUENCE</scope>
    <source>
        <strain evidence="5">GSM-AAB239-AS_SAM_17_03QT</strain>
        <tissue evidence="5">Leaf</tissue>
    </source>
</reference>
<dbReference type="EMBL" id="JANAVB010017200">
    <property type="protein sequence ID" value="KAJ6830703.1"/>
    <property type="molecule type" value="Genomic_DNA"/>
</dbReference>
<name>A0AAX6E7I2_IRIPA</name>
<keyword evidence="10" id="KW-1185">Reference proteome</keyword>
<sequence>MIQFFKLTVLNLAWIILCSLLTGDNILGNTEDDELFFNSYYDPVLYPVTVPEPSPEDADPEATEPDI</sequence>
<evidence type="ECO:0000313" key="4">
    <source>
        <dbReference type="EMBL" id="KAJ6798876.1"/>
    </source>
</evidence>
<evidence type="ECO:0000256" key="1">
    <source>
        <dbReference type="SAM" id="SignalP"/>
    </source>
</evidence>
<evidence type="ECO:0000313" key="9">
    <source>
        <dbReference type="EMBL" id="KAJ6830703.1"/>
    </source>
</evidence>
<feature type="signal peptide" evidence="1">
    <location>
        <begin position="1"/>
        <end position="23"/>
    </location>
</feature>
<evidence type="ECO:0000313" key="7">
    <source>
        <dbReference type="EMBL" id="KAJ6827291.1"/>
    </source>
</evidence>